<sequence>MGNILSYNYETSELVARNDTADHIVKKVYSFTLYNVNFTVSSPDCIWYKDAQWDATSVPTGQNGGLFYDITFNYVGVGDYYILNQHPYSARKIAQFRRIAIKKDNSNNIYDSNINYGTRFSWVSEKGLSTVNVDDADGSNTRDYSLQFLLNQEFIQQTLLQYETSAGQIIVDNTNTNIITISSIRIIGANEIGTNNNLFSQSIEFVDIHPDWTITKEPSTIVPGRFDYQLDYNGLEGDYYTFKSIQERIHICSFHQTIDQEESLINNDSTILFLTFPLEAGENILDTMIIDKICVNAVETDNTIEDYKLFPFMYSPGRANVEFNSSTATNIENVDPNVLLLGLKYFKFYSVNIDKDCIVPDLCIAVFDGEWSITSNVGQYDTNYFDITFTYVANSPGYKFTGIDIAVFYKIMNRTLQYSNFSDVTMIDYILTDGTNDYPIRTCYLLNIDVIYPNEYLGTSKMLNYDPNSGLLSYNGNVDRINKLHSLNLFNVNLNTNSLYNIGVMWSIYGETNSPAGFYDVNRKHLSITYEIANNVTLSSTRFEIAKFYSLESSNDNSSYISNDTIVRIPLPDDPVNFYTYLDCIEVNAGAEHFATKHIEYDPHYAKFRLLMNSLVSFKKIKIYNVNTNASYVFSRTLLNGCNSLSYSSVSPMLNIYPVNERYNDLVIEYNGGQSGPLGPLGLTGDIDLFQLTRVETLDNNSNIAGLDINNKGTIIEYYWGSTSSNINETYFTQHITRLVNSPEFITCDQFLHYSIYDGTLSLGYLNLSSTYKHVEKLNSLQLCNTYLDTNSNLNENNVITYINNSNTASIENVSQNDIFYEFEPINNDGINIYISPSQFTRFYRLNITQTDITSSNITEDTVFYYSFKNGLVTLDNIPLSLLKYTDETEDDYKVEYYSKGNYIHYNNSLEELFLRRSIIPHLHKIVIRQTLVDVNIDVFLKNEEWTLSNAINNNKKDLIFDVASSRFDYADEESDFEIGLCVCPVISTILSSSMDIDENSIVELYIRSSTEPIITNNSIIVTQRNTNIKLDYNYKPIIYNNVNGKITTYITGVPFNQLHKVTLRGVNLDASCIYTRTFNNLDWTVSDIVNYYDSELRDVTFTFNSGPYIGLLGELVLGEFYKTVNQALNFSNIDAGVVTNSASYTTNHGCPVVWYIDPNENPFTYYLIDLPANNNEMYSQNHDILKFYNNRGVLVTEPSTTSRIHSISSIVFQNVNFTLNEIYELNSGIISSVTHVESSDSNFVDTRIDFLAPIVIDSTLQNNNEQDIITVYSVFLDSINDVLLNSNTVILADVTYNYNGTSANINTTIPINLIQDVNIPYYKLGGLINYSSNTGDLTFLQKQIDTSTSIETVYKIELENVNANSDNIYLRYGLWTAASRRVGALYFLTFTYDGTPDNNGAIYDTFTSTENFINICLLLGYYSGIYGSSLINNDTISYIEFKSNLTTINEYAKGKFVSLVSGTGNYNLNFDQNLKYPVPTNLYQIYKEYNFILFTGDARKDGNNTLFSVFGTNVLTDETISTNKTVESFIVANNAKIHIIRYTVLKSKIAPYNFVCEESGNTSFSVTEKDPSLGNINISVFPTKNINAKYPGIPVLQNNLGNNNYVNFEVLNSIYVIILSKYDGSEFNNNVIKLLSELGTNIATIQKKLKNNGCYMCILFQNPIFLPDTDLSSIPKNSRNNYTFTRRKNTTIIYEDTSDIKLAILFPYAQMSTYMKHHYEALNKKYPNSSMVPSLMVHNAENILHKYRENSIVYNVNTF</sequence>
<accession>A0A6C0J6W1</accession>
<evidence type="ECO:0000313" key="1">
    <source>
        <dbReference type="EMBL" id="QHT99707.1"/>
    </source>
</evidence>
<dbReference type="EMBL" id="MN740313">
    <property type="protein sequence ID" value="QHT99707.1"/>
    <property type="molecule type" value="Genomic_DNA"/>
</dbReference>
<proteinExistence type="predicted"/>
<protein>
    <submittedName>
        <fullName evidence="1">Uncharacterized protein</fullName>
    </submittedName>
</protein>
<name>A0A6C0J6W1_9ZZZZ</name>
<reference evidence="1" key="1">
    <citation type="journal article" date="2020" name="Nature">
        <title>Giant virus diversity and host interactions through global metagenomics.</title>
        <authorList>
            <person name="Schulz F."/>
            <person name="Roux S."/>
            <person name="Paez-Espino D."/>
            <person name="Jungbluth S."/>
            <person name="Walsh D.A."/>
            <person name="Denef V.J."/>
            <person name="McMahon K.D."/>
            <person name="Konstantinidis K.T."/>
            <person name="Eloe-Fadrosh E.A."/>
            <person name="Kyrpides N.C."/>
            <person name="Woyke T."/>
        </authorList>
    </citation>
    <scope>NUCLEOTIDE SEQUENCE</scope>
    <source>
        <strain evidence="1">GVMAG-M-3300025727-45</strain>
    </source>
</reference>
<organism evidence="1">
    <name type="scientific">viral metagenome</name>
    <dbReference type="NCBI Taxonomy" id="1070528"/>
    <lineage>
        <taxon>unclassified sequences</taxon>
        <taxon>metagenomes</taxon>
        <taxon>organismal metagenomes</taxon>
    </lineage>
</organism>